<dbReference type="EMBL" id="ASGP02000002">
    <property type="protein sequence ID" value="KAH9522290.1"/>
    <property type="molecule type" value="Genomic_DNA"/>
</dbReference>
<reference evidence="1" key="1">
    <citation type="submission" date="2013-05" db="EMBL/GenBank/DDBJ databases">
        <authorList>
            <person name="Yim A.K.Y."/>
            <person name="Chan T.F."/>
            <person name="Ji K.M."/>
            <person name="Liu X.Y."/>
            <person name="Zhou J.W."/>
            <person name="Li R.Q."/>
            <person name="Yang K.Y."/>
            <person name="Li J."/>
            <person name="Li M."/>
            <person name="Law P.T.W."/>
            <person name="Wu Y.L."/>
            <person name="Cai Z.L."/>
            <person name="Qin H."/>
            <person name="Bao Y."/>
            <person name="Leung R.K.K."/>
            <person name="Ng P.K.S."/>
            <person name="Zou J."/>
            <person name="Zhong X.J."/>
            <person name="Ran P.X."/>
            <person name="Zhong N.S."/>
            <person name="Liu Z.G."/>
            <person name="Tsui S.K.W."/>
        </authorList>
    </citation>
    <scope>NUCLEOTIDE SEQUENCE</scope>
    <source>
        <strain evidence="1">Derf</strain>
        <tissue evidence="1">Whole organism</tissue>
    </source>
</reference>
<proteinExistence type="predicted"/>
<reference evidence="1" key="2">
    <citation type="journal article" date="2022" name="Res Sq">
        <title>Comparative Genomics Reveals Insights into the Divergent Evolution of Astigmatic Mites and Household Pest Adaptations.</title>
        <authorList>
            <person name="Xiong Q."/>
            <person name="Wan A.T.-Y."/>
            <person name="Liu X.-Y."/>
            <person name="Fung C.S.-H."/>
            <person name="Xiao X."/>
            <person name="Malainual N."/>
            <person name="Hou J."/>
            <person name="Wang L."/>
            <person name="Wang M."/>
            <person name="Yang K."/>
            <person name="Cui Y."/>
            <person name="Leung E."/>
            <person name="Nong W."/>
            <person name="Shin S.-K."/>
            <person name="Au S."/>
            <person name="Jeong K.Y."/>
            <person name="Chew F.T."/>
            <person name="Hui J."/>
            <person name="Leung T.F."/>
            <person name="Tungtrongchitr A."/>
            <person name="Zhong N."/>
            <person name="Liu Z."/>
            <person name="Tsui S."/>
        </authorList>
    </citation>
    <scope>NUCLEOTIDE SEQUENCE</scope>
    <source>
        <strain evidence="1">Derf</strain>
        <tissue evidence="1">Whole organism</tissue>
    </source>
</reference>
<dbReference type="Proteomes" id="UP000790347">
    <property type="component" value="Unassembled WGS sequence"/>
</dbReference>
<gene>
    <name evidence="1" type="ORF">DERF_005877</name>
</gene>
<organism evidence="1 2">
    <name type="scientific">Dermatophagoides farinae</name>
    <name type="common">American house dust mite</name>
    <dbReference type="NCBI Taxonomy" id="6954"/>
    <lineage>
        <taxon>Eukaryota</taxon>
        <taxon>Metazoa</taxon>
        <taxon>Ecdysozoa</taxon>
        <taxon>Arthropoda</taxon>
        <taxon>Chelicerata</taxon>
        <taxon>Arachnida</taxon>
        <taxon>Acari</taxon>
        <taxon>Acariformes</taxon>
        <taxon>Sarcoptiformes</taxon>
        <taxon>Astigmata</taxon>
        <taxon>Psoroptidia</taxon>
        <taxon>Analgoidea</taxon>
        <taxon>Pyroglyphidae</taxon>
        <taxon>Dermatophagoidinae</taxon>
        <taxon>Dermatophagoides</taxon>
    </lineage>
</organism>
<dbReference type="AlphaFoldDB" id="A0A922I6H1"/>
<keyword evidence="2" id="KW-1185">Reference proteome</keyword>
<evidence type="ECO:0000313" key="2">
    <source>
        <dbReference type="Proteomes" id="UP000790347"/>
    </source>
</evidence>
<comment type="caution">
    <text evidence="1">The sequence shown here is derived from an EMBL/GenBank/DDBJ whole genome shotgun (WGS) entry which is preliminary data.</text>
</comment>
<sequence>MFDSKYASSIVCIYFVGSNRFCTTYKPKTLKNLSNDDDSIIVIPPLPPPSTLFIHEDNNNSTSVLY</sequence>
<evidence type="ECO:0000313" key="1">
    <source>
        <dbReference type="EMBL" id="KAH9522290.1"/>
    </source>
</evidence>
<protein>
    <submittedName>
        <fullName evidence="1">Uncharacterized protein</fullName>
    </submittedName>
</protein>
<accession>A0A922I6H1</accession>
<name>A0A922I6H1_DERFA</name>